<evidence type="ECO:0000313" key="7">
    <source>
        <dbReference type="EMBL" id="SVD15179.1"/>
    </source>
</evidence>
<evidence type="ECO:0000256" key="2">
    <source>
        <dbReference type="ARBA" id="ARBA00022540"/>
    </source>
</evidence>
<evidence type="ECO:0000256" key="5">
    <source>
        <dbReference type="ARBA" id="ARBA00023134"/>
    </source>
</evidence>
<evidence type="ECO:0000259" key="6">
    <source>
        <dbReference type="Pfam" id="PF11987"/>
    </source>
</evidence>
<dbReference type="PANTHER" id="PTHR43381">
    <property type="entry name" value="TRANSLATION INITIATION FACTOR IF-2-RELATED"/>
    <property type="match status" value="1"/>
</dbReference>
<keyword evidence="2" id="KW-0396">Initiation factor</keyword>
<keyword evidence="5" id="KW-0342">GTP-binding</keyword>
<dbReference type="GO" id="GO:0003743">
    <property type="term" value="F:translation initiation factor activity"/>
    <property type="evidence" value="ECO:0007669"/>
    <property type="project" value="UniProtKB-KW"/>
</dbReference>
<dbReference type="PANTHER" id="PTHR43381:SF5">
    <property type="entry name" value="TR-TYPE G DOMAIN-CONTAINING PROTEIN"/>
    <property type="match status" value="1"/>
</dbReference>
<dbReference type="Gene3D" id="3.40.50.10050">
    <property type="entry name" value="Translation initiation factor IF- 2, domain 3"/>
    <property type="match status" value="1"/>
</dbReference>
<feature type="non-terminal residue" evidence="7">
    <location>
        <position position="1"/>
    </location>
</feature>
<gene>
    <name evidence="7" type="ORF">METZ01_LOCUS368033</name>
</gene>
<dbReference type="Gene3D" id="2.40.30.10">
    <property type="entry name" value="Translation factors"/>
    <property type="match status" value="1"/>
</dbReference>
<dbReference type="InterPro" id="IPR009000">
    <property type="entry name" value="Transl_B-barrel_sf"/>
</dbReference>
<feature type="domain" description="Translation initiation factor IF- 2" evidence="6">
    <location>
        <begin position="1"/>
        <end position="56"/>
    </location>
</feature>
<evidence type="ECO:0000256" key="1">
    <source>
        <dbReference type="ARBA" id="ARBA00007733"/>
    </source>
</evidence>
<reference evidence="7" key="1">
    <citation type="submission" date="2018-05" db="EMBL/GenBank/DDBJ databases">
        <authorList>
            <person name="Lanie J.A."/>
            <person name="Ng W.-L."/>
            <person name="Kazmierczak K.M."/>
            <person name="Andrzejewski T.M."/>
            <person name="Davidsen T.M."/>
            <person name="Wayne K.J."/>
            <person name="Tettelin H."/>
            <person name="Glass J.I."/>
            <person name="Rusch D."/>
            <person name="Podicherti R."/>
            <person name="Tsui H.-C.T."/>
            <person name="Winkler M.E."/>
        </authorList>
    </citation>
    <scope>NUCLEOTIDE SEQUENCE</scope>
</reference>
<keyword evidence="3" id="KW-0547">Nucleotide-binding</keyword>
<dbReference type="PROSITE" id="PS01176">
    <property type="entry name" value="IF2"/>
    <property type="match status" value="1"/>
</dbReference>
<dbReference type="InterPro" id="IPR000178">
    <property type="entry name" value="TF_IF2_bacterial-like"/>
</dbReference>
<dbReference type="FunFam" id="2.40.30.10:FF:000008">
    <property type="entry name" value="Translation initiation factor IF-2"/>
    <property type="match status" value="1"/>
</dbReference>
<dbReference type="Pfam" id="PF11987">
    <property type="entry name" value="IF-2"/>
    <property type="match status" value="1"/>
</dbReference>
<dbReference type="InterPro" id="IPR036925">
    <property type="entry name" value="TIF_IF2_dom3_sf"/>
</dbReference>
<dbReference type="GO" id="GO:0003924">
    <property type="term" value="F:GTPase activity"/>
    <property type="evidence" value="ECO:0007669"/>
    <property type="project" value="InterPro"/>
</dbReference>
<dbReference type="CDD" id="cd03692">
    <property type="entry name" value="mtIF2_IVc"/>
    <property type="match status" value="1"/>
</dbReference>
<evidence type="ECO:0000256" key="3">
    <source>
        <dbReference type="ARBA" id="ARBA00022741"/>
    </source>
</evidence>
<protein>
    <recommendedName>
        <fullName evidence="6">Translation initiation factor IF- 2 domain-containing protein</fullName>
    </recommendedName>
</protein>
<dbReference type="GO" id="GO:0005829">
    <property type="term" value="C:cytosol"/>
    <property type="evidence" value="ECO:0007669"/>
    <property type="project" value="TreeGrafter"/>
</dbReference>
<name>A0A382SZ32_9ZZZZ</name>
<dbReference type="GO" id="GO:0005525">
    <property type="term" value="F:GTP binding"/>
    <property type="evidence" value="ECO:0007669"/>
    <property type="project" value="UniProtKB-KW"/>
</dbReference>
<dbReference type="AlphaFoldDB" id="A0A382SZ32"/>
<dbReference type="FunFam" id="3.40.50.10050:FF:000001">
    <property type="entry name" value="Translation initiation factor IF-2"/>
    <property type="match status" value="1"/>
</dbReference>
<comment type="similarity">
    <text evidence="1">Belongs to the TRAFAC class translation factor GTPase superfamily. Classic translation factor GTPase family. IF-2 subfamily.</text>
</comment>
<dbReference type="SUPFAM" id="SSF50447">
    <property type="entry name" value="Translation proteins"/>
    <property type="match status" value="1"/>
</dbReference>
<proteinExistence type="inferred from homology"/>
<dbReference type="InterPro" id="IPR023115">
    <property type="entry name" value="TIF_IF2_dom3"/>
</dbReference>
<dbReference type="InterPro" id="IPR015760">
    <property type="entry name" value="TIF_IF2"/>
</dbReference>
<accession>A0A382SZ32</accession>
<keyword evidence="4" id="KW-0648">Protein biosynthesis</keyword>
<dbReference type="EMBL" id="UINC01132703">
    <property type="protein sequence ID" value="SVD15179.1"/>
    <property type="molecule type" value="Genomic_DNA"/>
</dbReference>
<organism evidence="7">
    <name type="scientific">marine metagenome</name>
    <dbReference type="NCBI Taxonomy" id="408172"/>
    <lineage>
        <taxon>unclassified sequences</taxon>
        <taxon>metagenomes</taxon>
        <taxon>ecological metagenomes</taxon>
    </lineage>
</organism>
<sequence length="167" mass="18240">SGVGPISESDVLLASASNAVVIAFHVPIEVNARDMAANSGVEIREYEIIYEVVEELRGALSGLLAPTLEERIVATLEVRQTFSSSRTGMIAGCFVQDGKIVRNNQVRLKREEEVLWKGAISSLRRFKDDVREVGEGFECGISLDGFDEVTEGDLIEAIEVVEIARSL</sequence>
<evidence type="ECO:0000256" key="4">
    <source>
        <dbReference type="ARBA" id="ARBA00022917"/>
    </source>
</evidence>
<dbReference type="SUPFAM" id="SSF52156">
    <property type="entry name" value="Initiation factor IF2/eIF5b, domain 3"/>
    <property type="match status" value="1"/>
</dbReference>